<organism evidence="9 10">
    <name type="scientific">Phenylobacterium zucineum (strain HLK1)</name>
    <dbReference type="NCBI Taxonomy" id="450851"/>
    <lineage>
        <taxon>Bacteria</taxon>
        <taxon>Pseudomonadati</taxon>
        <taxon>Pseudomonadota</taxon>
        <taxon>Alphaproteobacteria</taxon>
        <taxon>Caulobacterales</taxon>
        <taxon>Caulobacteraceae</taxon>
        <taxon>Phenylobacterium</taxon>
    </lineage>
</organism>
<dbReference type="AlphaFoldDB" id="B4RBX7"/>
<gene>
    <name evidence="9" type="ordered locus">PHZ_c1763</name>
</gene>
<dbReference type="KEGG" id="pzu:PHZ_c1763"/>
<evidence type="ECO:0000256" key="6">
    <source>
        <dbReference type="SAM" id="Phobius"/>
    </source>
</evidence>
<feature type="transmembrane region" description="Helical" evidence="6">
    <location>
        <begin position="453"/>
        <end position="477"/>
    </location>
</feature>
<dbReference type="PANTHER" id="PTHR30619:SF1">
    <property type="entry name" value="RECOMBINATION PROTEIN 2"/>
    <property type="match status" value="1"/>
</dbReference>
<dbReference type="HOGENOM" id="CLU_011826_1_0_5"/>
<evidence type="ECO:0000256" key="5">
    <source>
        <dbReference type="ARBA" id="ARBA00023136"/>
    </source>
</evidence>
<keyword evidence="3 6" id="KW-0812">Transmembrane</keyword>
<feature type="transmembrane region" description="Helical" evidence="6">
    <location>
        <begin position="339"/>
        <end position="372"/>
    </location>
</feature>
<protein>
    <submittedName>
        <fullName evidence="9">ComEC/Rec2 family protein</fullName>
    </submittedName>
</protein>
<feature type="transmembrane region" description="Helical" evidence="6">
    <location>
        <begin position="282"/>
        <end position="307"/>
    </location>
</feature>
<dbReference type="InterPro" id="IPR004477">
    <property type="entry name" value="ComEC_N"/>
</dbReference>
<accession>B4RBX7</accession>
<dbReference type="STRING" id="450851.PHZ_c1763"/>
<evidence type="ECO:0000313" key="10">
    <source>
        <dbReference type="Proteomes" id="UP000001868"/>
    </source>
</evidence>
<dbReference type="InterPro" id="IPR052159">
    <property type="entry name" value="Competence_DNA_uptake"/>
</dbReference>
<feature type="transmembrane region" description="Helical" evidence="6">
    <location>
        <begin position="76"/>
        <end position="94"/>
    </location>
</feature>
<dbReference type="NCBIfam" id="TIGR00360">
    <property type="entry name" value="ComEC_N-term"/>
    <property type="match status" value="1"/>
</dbReference>
<feature type="transmembrane region" description="Helical" evidence="6">
    <location>
        <begin position="516"/>
        <end position="534"/>
    </location>
</feature>
<feature type="transmembrane region" description="Helical" evidence="6">
    <location>
        <begin position="51"/>
        <end position="69"/>
    </location>
</feature>
<dbReference type="EMBL" id="CP000747">
    <property type="protein sequence ID" value="ACG78174.1"/>
    <property type="molecule type" value="Genomic_DNA"/>
</dbReference>
<feature type="domain" description="ComEC/Rec2-related protein" evidence="7">
    <location>
        <begin position="252"/>
        <end position="537"/>
    </location>
</feature>
<feature type="transmembrane region" description="Helical" evidence="6">
    <location>
        <begin position="314"/>
        <end position="333"/>
    </location>
</feature>
<dbReference type="Proteomes" id="UP000001868">
    <property type="component" value="Chromosome"/>
</dbReference>
<keyword evidence="2" id="KW-1003">Cell membrane</keyword>
<keyword evidence="4 6" id="KW-1133">Transmembrane helix</keyword>
<name>B4RBX7_PHEZH</name>
<evidence type="ECO:0000313" key="9">
    <source>
        <dbReference type="EMBL" id="ACG78174.1"/>
    </source>
</evidence>
<evidence type="ECO:0000256" key="2">
    <source>
        <dbReference type="ARBA" id="ARBA00022475"/>
    </source>
</evidence>
<comment type="subcellular location">
    <subcellularLocation>
        <location evidence="1">Cell membrane</location>
        <topology evidence="1">Multi-pass membrane protein</topology>
    </subcellularLocation>
</comment>
<dbReference type="Pfam" id="PF13567">
    <property type="entry name" value="DUF4131"/>
    <property type="match status" value="1"/>
</dbReference>
<reference evidence="9 10" key="1">
    <citation type="journal article" date="2008" name="BMC Genomics">
        <title>Complete genome of Phenylobacterium zucineum - a novel facultative intracellular bacterium isolated from human erythroleukemia cell line K562.</title>
        <authorList>
            <person name="Luo Y."/>
            <person name="Xu X."/>
            <person name="Ding Z."/>
            <person name="Liu Z."/>
            <person name="Zhang B."/>
            <person name="Yan Z."/>
            <person name="Sun J."/>
            <person name="Hu S."/>
            <person name="Hu X."/>
        </authorList>
    </citation>
    <scope>NUCLEOTIDE SEQUENCE [LARGE SCALE GENOMIC DNA]</scope>
    <source>
        <strain evidence="9 10">HLK1</strain>
    </source>
</reference>
<evidence type="ECO:0000256" key="1">
    <source>
        <dbReference type="ARBA" id="ARBA00004651"/>
    </source>
</evidence>
<keyword evidence="5 6" id="KW-0472">Membrane</keyword>
<evidence type="ECO:0000259" key="8">
    <source>
        <dbReference type="Pfam" id="PF13567"/>
    </source>
</evidence>
<dbReference type="eggNOG" id="COG0658">
    <property type="taxonomic scope" value="Bacteria"/>
</dbReference>
<evidence type="ECO:0000256" key="3">
    <source>
        <dbReference type="ARBA" id="ARBA00022692"/>
    </source>
</evidence>
<dbReference type="RefSeq" id="WP_012522316.1">
    <property type="nucleotide sequence ID" value="NC_011144.1"/>
</dbReference>
<sequence length="714" mass="75754">MRIRRASSLRAHAAWLRDQVEAQADRWTLWTPVAFGAGCGAYFALMREPQAWVAWLLLGAAAALLLAAGRWAGPRPVVVALALTAFGLGGFAVAKLRTESVKAPVAVAGARPQPVEGWVVDVAAPGQGGQRLLIAPVRIGSWAPETTPIRVRVTLRPGTPVPAPGEGVRVLAILNPPPPPASPGAYDFARDAFFESVGGVGLALRPPEWWTPDTVAPWRLRLTMRVNAVRWALTRRIVETLGPESGGLAAAMTTGHEAFIPPEQVENLRVSGLAHIISISGLHMAIVGGFTFAAARLAVAAWPWLALRVSGKKVAALVGLAAVGGYLVLSGAPPPAERAAITAAVAFAAVLADRQAISLHALALAAMGVLLLQPEAVTEPGFQMSFAATAALVALAEGWPRPIREIEAPWWIRLPQAVVTWTAASLAVSFVAGLATGPFAIQHFNRVSTWGLLANLAVAPISTFLLMPALALGAALAPFGLGRIPLEAAGLAIELMNRIAAAAASAPMAQTLVPSAPAWTLAASFVGLLFVCLWRGRLRWAGLPLALSVLWAPRPATPDLWISADGAAVAVREGREAVLLRPDVKLFGAELWARRRGLTPLTSEAERDERFDCDRWSCAPGAGAPMRVSAAWNLRRPLKPGRLDALCGSAEVVILRNDFRPESCGAPLVLTGADFRAGGSAELWRRSDGSWRIAWSQDLRGRRPWTWGFDPRGR</sequence>
<feature type="domain" description="DUF4131" evidence="8">
    <location>
        <begin position="52"/>
        <end position="199"/>
    </location>
</feature>
<dbReference type="PANTHER" id="PTHR30619">
    <property type="entry name" value="DNA INTERNALIZATION/COMPETENCE PROTEIN COMEC/REC2"/>
    <property type="match status" value="1"/>
</dbReference>
<keyword evidence="10" id="KW-1185">Reference proteome</keyword>
<feature type="transmembrane region" description="Helical" evidence="6">
    <location>
        <begin position="419"/>
        <end position="441"/>
    </location>
</feature>
<evidence type="ECO:0000259" key="7">
    <source>
        <dbReference type="Pfam" id="PF03772"/>
    </source>
</evidence>
<dbReference type="GO" id="GO:0005886">
    <property type="term" value="C:plasma membrane"/>
    <property type="evidence" value="ECO:0007669"/>
    <property type="project" value="UniProtKB-SubCell"/>
</dbReference>
<dbReference type="Pfam" id="PF03772">
    <property type="entry name" value="Competence"/>
    <property type="match status" value="1"/>
</dbReference>
<dbReference type="InterPro" id="IPR025405">
    <property type="entry name" value="DUF4131"/>
</dbReference>
<evidence type="ECO:0000256" key="4">
    <source>
        <dbReference type="ARBA" id="ARBA00022989"/>
    </source>
</evidence>
<proteinExistence type="predicted"/>
<dbReference type="OrthoDB" id="9790149at2"/>